<evidence type="ECO:0000313" key="2">
    <source>
        <dbReference type="EMBL" id="OWJ67337.1"/>
    </source>
</evidence>
<feature type="domain" description="DUF6438" evidence="1">
    <location>
        <begin position="28"/>
        <end position="142"/>
    </location>
</feature>
<dbReference type="InterPro" id="IPR045497">
    <property type="entry name" value="DUF6438"/>
</dbReference>
<dbReference type="Pfam" id="PF20033">
    <property type="entry name" value="DUF6438"/>
    <property type="match status" value="1"/>
</dbReference>
<keyword evidence="3" id="KW-1185">Reference proteome</keyword>
<protein>
    <recommendedName>
        <fullName evidence="1">DUF6438 domain-containing protein</fullName>
    </recommendedName>
</protein>
<evidence type="ECO:0000313" key="3">
    <source>
        <dbReference type="Proteomes" id="UP000196655"/>
    </source>
</evidence>
<dbReference type="SUPFAM" id="SSF48403">
    <property type="entry name" value="Ankyrin repeat"/>
    <property type="match status" value="1"/>
</dbReference>
<dbReference type="OrthoDB" id="7172369at2"/>
<dbReference type="InterPro" id="IPR036770">
    <property type="entry name" value="Ankyrin_rpt-contain_sf"/>
</dbReference>
<reference evidence="3" key="1">
    <citation type="submission" date="2017-05" db="EMBL/GenBank/DDBJ databases">
        <authorList>
            <person name="Macchi M."/>
            <person name="Festa S."/>
            <person name="Coppotelli B.M."/>
            <person name="Morelli I.S."/>
        </authorList>
    </citation>
    <scope>NUCLEOTIDE SEQUENCE [LARGE SCALE GENOMIC DNA]</scope>
    <source>
        <strain evidence="3">I</strain>
    </source>
</reference>
<sequence length="348" mass="37446">MAAAILAFGVLPGCQAPFPKVSEASKVRIQLERSWCYGGCPAYVVDVTEDGSVTYEGTSLVAVSGRFQDRIAPTAVAALVGLFDRADFFSLRDEYSASFPDGVAYTISLTVDGRTKTVRDYEGQTVGMPVIVTELEDAIDRTAGTAKFVKGTPETIEVLRKAGFNFSSPQAGVYLADALEIGSYGYARELIEAGAPLDGRTTRQQLPFPQLIGTGLPETDATARLLVETAIARGSYQDRTNALWLAVDLDDADLLRRLIAKGADLRITFGDIPWITLLSNARSASVARVLLAAGLDPRQMRPSPLLVTESEDVALLLAGRGLSDETRTALIARAREKGWSRILAKLRA</sequence>
<dbReference type="EMBL" id="NHON01000014">
    <property type="protein sequence ID" value="OWJ67337.1"/>
    <property type="molecule type" value="Genomic_DNA"/>
</dbReference>
<accession>A0A211ZQG1</accession>
<comment type="caution">
    <text evidence="2">The sequence shown here is derived from an EMBL/GenBank/DDBJ whole genome shotgun (WGS) entry which is preliminary data.</text>
</comment>
<name>A0A211ZQG1_9PROT</name>
<evidence type="ECO:0000259" key="1">
    <source>
        <dbReference type="Pfam" id="PF20033"/>
    </source>
</evidence>
<dbReference type="Proteomes" id="UP000196655">
    <property type="component" value="Unassembled WGS sequence"/>
</dbReference>
<organism evidence="2 3">
    <name type="scientific">Inquilinus limosus</name>
    <dbReference type="NCBI Taxonomy" id="171674"/>
    <lineage>
        <taxon>Bacteria</taxon>
        <taxon>Pseudomonadati</taxon>
        <taxon>Pseudomonadota</taxon>
        <taxon>Alphaproteobacteria</taxon>
        <taxon>Rhodospirillales</taxon>
        <taxon>Rhodospirillaceae</taxon>
        <taxon>Inquilinus</taxon>
    </lineage>
</organism>
<dbReference type="AlphaFoldDB" id="A0A211ZQG1"/>
<dbReference type="RefSeq" id="WP_088150889.1">
    <property type="nucleotide sequence ID" value="NZ_NHON01000014.1"/>
</dbReference>
<proteinExistence type="predicted"/>
<gene>
    <name evidence="2" type="ORF">BWR60_10110</name>
</gene>
<dbReference type="Gene3D" id="1.25.40.20">
    <property type="entry name" value="Ankyrin repeat-containing domain"/>
    <property type="match status" value="1"/>
</dbReference>